<organism evidence="1 2">
    <name type="scientific">Solanum bulbocastanum</name>
    <name type="common">Wild potato</name>
    <dbReference type="NCBI Taxonomy" id="147425"/>
    <lineage>
        <taxon>Eukaryota</taxon>
        <taxon>Viridiplantae</taxon>
        <taxon>Streptophyta</taxon>
        <taxon>Embryophyta</taxon>
        <taxon>Tracheophyta</taxon>
        <taxon>Spermatophyta</taxon>
        <taxon>Magnoliopsida</taxon>
        <taxon>eudicotyledons</taxon>
        <taxon>Gunneridae</taxon>
        <taxon>Pentapetalae</taxon>
        <taxon>asterids</taxon>
        <taxon>lamiids</taxon>
        <taxon>Solanales</taxon>
        <taxon>Solanaceae</taxon>
        <taxon>Solanoideae</taxon>
        <taxon>Solaneae</taxon>
        <taxon>Solanum</taxon>
    </lineage>
</organism>
<dbReference type="AlphaFoldDB" id="A0AAN8T2A4"/>
<protein>
    <submittedName>
        <fullName evidence="1">Uncharacterized protein</fullName>
    </submittedName>
</protein>
<comment type="caution">
    <text evidence="1">The sequence shown here is derived from an EMBL/GenBank/DDBJ whole genome shotgun (WGS) entry which is preliminary data.</text>
</comment>
<name>A0AAN8T2A4_SOLBU</name>
<keyword evidence="2" id="KW-1185">Reference proteome</keyword>
<accession>A0AAN8T2A4</accession>
<reference evidence="1 2" key="1">
    <citation type="submission" date="2024-02" db="EMBL/GenBank/DDBJ databases">
        <title>de novo genome assembly of Solanum bulbocastanum strain 11H21.</title>
        <authorList>
            <person name="Hosaka A.J."/>
        </authorList>
    </citation>
    <scope>NUCLEOTIDE SEQUENCE [LARGE SCALE GENOMIC DNA]</scope>
    <source>
        <tissue evidence="1">Young leaves</tissue>
    </source>
</reference>
<evidence type="ECO:0000313" key="1">
    <source>
        <dbReference type="EMBL" id="KAK6777332.1"/>
    </source>
</evidence>
<dbReference type="EMBL" id="JBANQN010000010">
    <property type="protein sequence ID" value="KAK6777332.1"/>
    <property type="molecule type" value="Genomic_DNA"/>
</dbReference>
<evidence type="ECO:0000313" key="2">
    <source>
        <dbReference type="Proteomes" id="UP001371456"/>
    </source>
</evidence>
<sequence length="24" mass="2918">MNINQNLMNIQMVISAPHILHNWW</sequence>
<dbReference type="Proteomes" id="UP001371456">
    <property type="component" value="Unassembled WGS sequence"/>
</dbReference>
<proteinExistence type="predicted"/>
<gene>
    <name evidence="1" type="ORF">RDI58_024049</name>
</gene>